<keyword evidence="4" id="KW-0813">Transport</keyword>
<keyword evidence="9" id="KW-0046">Antibiotic resistance</keyword>
<evidence type="ECO:0000256" key="3">
    <source>
        <dbReference type="ARBA" id="ARBA00022106"/>
    </source>
</evidence>
<comment type="similarity">
    <text evidence="2">Belongs to the multi antimicrobial extrusion (MATE) (TC 2.A.66.1) family. MepA subfamily.</text>
</comment>
<evidence type="ECO:0000313" key="11">
    <source>
        <dbReference type="EMBL" id="SEI92507.1"/>
    </source>
</evidence>
<dbReference type="STRING" id="322505.SAMN04487836_13415"/>
<evidence type="ECO:0000256" key="4">
    <source>
        <dbReference type="ARBA" id="ARBA00022448"/>
    </source>
</evidence>
<keyword evidence="5" id="KW-1003">Cell membrane</keyword>
<name>A0A1H6US10_9FIRM</name>
<dbReference type="Pfam" id="PF01554">
    <property type="entry name" value="MatE"/>
    <property type="match status" value="2"/>
</dbReference>
<dbReference type="GO" id="GO:0015297">
    <property type="term" value="F:antiporter activity"/>
    <property type="evidence" value="ECO:0007669"/>
    <property type="project" value="InterPro"/>
</dbReference>
<keyword evidence="12" id="KW-1185">Reference proteome</keyword>
<protein>
    <recommendedName>
        <fullName evidence="3">Multidrug export protein MepA</fullName>
    </recommendedName>
</protein>
<evidence type="ECO:0000313" key="12">
    <source>
        <dbReference type="Proteomes" id="UP000183028"/>
    </source>
</evidence>
<feature type="transmembrane region" description="Helical" evidence="10">
    <location>
        <begin position="169"/>
        <end position="190"/>
    </location>
</feature>
<reference evidence="12" key="1">
    <citation type="submission" date="2016-10" db="EMBL/GenBank/DDBJ databases">
        <authorList>
            <person name="Varghese N."/>
        </authorList>
    </citation>
    <scope>NUCLEOTIDE SEQUENCE [LARGE SCALE GENOMIC DNA]</scope>
    <source>
        <strain evidence="12">DSM 20406</strain>
    </source>
</reference>
<comment type="subcellular location">
    <subcellularLocation>
        <location evidence="1">Cell membrane</location>
        <topology evidence="1">Multi-pass membrane protein</topology>
    </subcellularLocation>
</comment>
<dbReference type="GO" id="GO:0042910">
    <property type="term" value="F:xenobiotic transmembrane transporter activity"/>
    <property type="evidence" value="ECO:0007669"/>
    <property type="project" value="InterPro"/>
</dbReference>
<evidence type="ECO:0000256" key="6">
    <source>
        <dbReference type="ARBA" id="ARBA00022692"/>
    </source>
</evidence>
<dbReference type="eggNOG" id="COG0534">
    <property type="taxonomic scope" value="Bacteria"/>
</dbReference>
<proteinExistence type="inferred from homology"/>
<keyword evidence="6 10" id="KW-0812">Transmembrane</keyword>
<dbReference type="PIRSF" id="PIRSF006603">
    <property type="entry name" value="DinF"/>
    <property type="match status" value="1"/>
</dbReference>
<gene>
    <name evidence="11" type="ORF">SAMN04487834_103514</name>
</gene>
<feature type="transmembrane region" description="Helical" evidence="10">
    <location>
        <begin position="237"/>
        <end position="255"/>
    </location>
</feature>
<evidence type="ECO:0000256" key="9">
    <source>
        <dbReference type="ARBA" id="ARBA00023251"/>
    </source>
</evidence>
<dbReference type="GO" id="GO:0046677">
    <property type="term" value="P:response to antibiotic"/>
    <property type="evidence" value="ECO:0007669"/>
    <property type="project" value="UniProtKB-KW"/>
</dbReference>
<keyword evidence="7 10" id="KW-1133">Transmembrane helix</keyword>
<feature type="transmembrane region" description="Helical" evidence="10">
    <location>
        <begin position="140"/>
        <end position="157"/>
    </location>
</feature>
<dbReference type="NCBIfam" id="TIGR00797">
    <property type="entry name" value="matE"/>
    <property type="match status" value="1"/>
</dbReference>
<evidence type="ECO:0000256" key="7">
    <source>
        <dbReference type="ARBA" id="ARBA00022989"/>
    </source>
</evidence>
<dbReference type="InterPro" id="IPR002528">
    <property type="entry name" value="MATE_fam"/>
</dbReference>
<feature type="transmembrane region" description="Helical" evidence="10">
    <location>
        <begin position="53"/>
        <end position="75"/>
    </location>
</feature>
<dbReference type="InterPro" id="IPR051327">
    <property type="entry name" value="MATE_MepA_subfamily"/>
</dbReference>
<feature type="transmembrane region" description="Helical" evidence="10">
    <location>
        <begin position="96"/>
        <end position="120"/>
    </location>
</feature>
<evidence type="ECO:0000256" key="2">
    <source>
        <dbReference type="ARBA" id="ARBA00008417"/>
    </source>
</evidence>
<dbReference type="Proteomes" id="UP000183028">
    <property type="component" value="Unassembled WGS sequence"/>
</dbReference>
<sequence>MDRKTQEQYEKLVLTPIKVIIPQLAIPTIISMMVSMIYNLVDAYFVGKIGTAAAAAVGILMSVQAIYQAIGFMCGHGSGSNISRLLGQGRVDEASNYASTAFLMSIVITTILTIPALIFITPLMHMLGSTTTILPYARIYGYYMLICGPALAASCVLNNIMRYEGKASLAMIGLVSGGVLNMIGDPIFMFGLKMGIHGAGLSTALSQYISLGILFYMFYSGKTISKISFKHFHLRKLAIGNIVSNGLPSLLRQVLNSVSTMTLNIAANPYGDAAIAAMTIVGRIVAFFASMMVGIGQGYQPVGAYNYGAKKYKRIRQGFYFTWGLGEILLMGAAIVGLLFSRELVSIFRDDQAVIAIGVRALRFQCFALILQPLGIVCNMMFQSIGKAKIASLLASLRSGLYYIPALIILPMFLGITGVEISQLVGDALTFLTCVPIVIRFFRQLPNKNIETEIDHAYQQAKEE</sequence>
<dbReference type="GO" id="GO:0005886">
    <property type="term" value="C:plasma membrane"/>
    <property type="evidence" value="ECO:0007669"/>
    <property type="project" value="UniProtKB-SubCell"/>
</dbReference>
<feature type="transmembrane region" description="Helical" evidence="10">
    <location>
        <begin position="20"/>
        <end position="41"/>
    </location>
</feature>
<feature type="transmembrane region" description="Helical" evidence="10">
    <location>
        <begin position="275"/>
        <end position="299"/>
    </location>
</feature>
<dbReference type="PANTHER" id="PTHR43823">
    <property type="entry name" value="SPORULATION PROTEIN YKVU"/>
    <property type="match status" value="1"/>
</dbReference>
<feature type="transmembrane region" description="Helical" evidence="10">
    <location>
        <begin position="400"/>
        <end position="418"/>
    </location>
</feature>
<dbReference type="InterPro" id="IPR048279">
    <property type="entry name" value="MdtK-like"/>
</dbReference>
<keyword evidence="8 10" id="KW-0472">Membrane</keyword>
<feature type="transmembrane region" description="Helical" evidence="10">
    <location>
        <begin position="353"/>
        <end position="379"/>
    </location>
</feature>
<feature type="transmembrane region" description="Helical" evidence="10">
    <location>
        <begin position="196"/>
        <end position="216"/>
    </location>
</feature>
<evidence type="ECO:0000256" key="5">
    <source>
        <dbReference type="ARBA" id="ARBA00022475"/>
    </source>
</evidence>
<dbReference type="AlphaFoldDB" id="A0A1H6US10"/>
<feature type="transmembrane region" description="Helical" evidence="10">
    <location>
        <begin position="424"/>
        <end position="442"/>
    </location>
</feature>
<dbReference type="RefSeq" id="WP_074732284.1">
    <property type="nucleotide sequence ID" value="NZ_CACWHD010000023.1"/>
</dbReference>
<evidence type="ECO:0000256" key="8">
    <source>
        <dbReference type="ARBA" id="ARBA00023136"/>
    </source>
</evidence>
<dbReference type="InterPro" id="IPR045070">
    <property type="entry name" value="MATE_MepA-like"/>
</dbReference>
<dbReference type="CDD" id="cd13143">
    <property type="entry name" value="MATE_MepA_like"/>
    <property type="match status" value="1"/>
</dbReference>
<accession>A0A1H6US10</accession>
<feature type="transmembrane region" description="Helical" evidence="10">
    <location>
        <begin position="320"/>
        <end position="341"/>
    </location>
</feature>
<dbReference type="EMBL" id="FNYK01000035">
    <property type="protein sequence ID" value="SEI92507.1"/>
    <property type="molecule type" value="Genomic_DNA"/>
</dbReference>
<evidence type="ECO:0000256" key="1">
    <source>
        <dbReference type="ARBA" id="ARBA00004651"/>
    </source>
</evidence>
<dbReference type="PANTHER" id="PTHR43823:SF3">
    <property type="entry name" value="MULTIDRUG EXPORT PROTEIN MEPA"/>
    <property type="match status" value="1"/>
</dbReference>
<organism evidence="11 12">
    <name type="scientific">Sharpea azabuensis</name>
    <dbReference type="NCBI Taxonomy" id="322505"/>
    <lineage>
        <taxon>Bacteria</taxon>
        <taxon>Bacillati</taxon>
        <taxon>Bacillota</taxon>
        <taxon>Erysipelotrichia</taxon>
        <taxon>Erysipelotrichales</taxon>
        <taxon>Coprobacillaceae</taxon>
        <taxon>Sharpea</taxon>
    </lineage>
</organism>
<evidence type="ECO:0000256" key="10">
    <source>
        <dbReference type="SAM" id="Phobius"/>
    </source>
</evidence>